<dbReference type="SUPFAM" id="SSF55729">
    <property type="entry name" value="Acyl-CoA N-acyltransferases (Nat)"/>
    <property type="match status" value="1"/>
</dbReference>
<dbReference type="AlphaFoldDB" id="A0A9W9W2L1"/>
<dbReference type="InterPro" id="IPR051531">
    <property type="entry name" value="N-acetyltransferase"/>
</dbReference>
<proteinExistence type="predicted"/>
<organism evidence="2 3">
    <name type="scientific">Penicillium cosmopolitanum</name>
    <dbReference type="NCBI Taxonomy" id="1131564"/>
    <lineage>
        <taxon>Eukaryota</taxon>
        <taxon>Fungi</taxon>
        <taxon>Dikarya</taxon>
        <taxon>Ascomycota</taxon>
        <taxon>Pezizomycotina</taxon>
        <taxon>Eurotiomycetes</taxon>
        <taxon>Eurotiomycetidae</taxon>
        <taxon>Eurotiales</taxon>
        <taxon>Aspergillaceae</taxon>
        <taxon>Penicillium</taxon>
    </lineage>
</organism>
<dbReference type="Gene3D" id="3.40.630.30">
    <property type="match status" value="1"/>
</dbReference>
<evidence type="ECO:0000313" key="2">
    <source>
        <dbReference type="EMBL" id="KAJ5397301.1"/>
    </source>
</evidence>
<dbReference type="RefSeq" id="XP_056489353.1">
    <property type="nucleotide sequence ID" value="XM_056630051.1"/>
</dbReference>
<dbReference type="PROSITE" id="PS51186">
    <property type="entry name" value="GNAT"/>
    <property type="match status" value="1"/>
</dbReference>
<gene>
    <name evidence="2" type="ORF">N7509_005414</name>
</gene>
<protein>
    <recommendedName>
        <fullName evidence="1">N-acetyltransferase domain-containing protein</fullName>
    </recommendedName>
</protein>
<evidence type="ECO:0000313" key="3">
    <source>
        <dbReference type="Proteomes" id="UP001147747"/>
    </source>
</evidence>
<evidence type="ECO:0000259" key="1">
    <source>
        <dbReference type="PROSITE" id="PS51186"/>
    </source>
</evidence>
<dbReference type="OrthoDB" id="4072826at2759"/>
<keyword evidence="3" id="KW-1185">Reference proteome</keyword>
<dbReference type="Proteomes" id="UP001147747">
    <property type="component" value="Unassembled WGS sequence"/>
</dbReference>
<dbReference type="InterPro" id="IPR000182">
    <property type="entry name" value="GNAT_dom"/>
</dbReference>
<comment type="caution">
    <text evidence="2">The sequence shown here is derived from an EMBL/GenBank/DDBJ whole genome shotgun (WGS) entry which is preliminary data.</text>
</comment>
<dbReference type="PANTHER" id="PTHR43792:SF1">
    <property type="entry name" value="N-ACETYLTRANSFERASE DOMAIN-CONTAINING PROTEIN"/>
    <property type="match status" value="1"/>
</dbReference>
<dbReference type="Pfam" id="PF13302">
    <property type="entry name" value="Acetyltransf_3"/>
    <property type="match status" value="1"/>
</dbReference>
<dbReference type="PANTHER" id="PTHR43792">
    <property type="entry name" value="GNAT FAMILY, PUTATIVE (AFU_ORTHOLOGUE AFUA_3G00765)-RELATED-RELATED"/>
    <property type="match status" value="1"/>
</dbReference>
<name>A0A9W9W2L1_9EURO</name>
<dbReference type="EMBL" id="JAPZBU010000006">
    <property type="protein sequence ID" value="KAJ5397301.1"/>
    <property type="molecule type" value="Genomic_DNA"/>
</dbReference>
<dbReference type="GO" id="GO:0016747">
    <property type="term" value="F:acyltransferase activity, transferring groups other than amino-acyl groups"/>
    <property type="evidence" value="ECO:0007669"/>
    <property type="project" value="InterPro"/>
</dbReference>
<dbReference type="InterPro" id="IPR016181">
    <property type="entry name" value="Acyl_CoA_acyltransferase"/>
</dbReference>
<reference evidence="2" key="1">
    <citation type="submission" date="2022-12" db="EMBL/GenBank/DDBJ databases">
        <authorList>
            <person name="Petersen C."/>
        </authorList>
    </citation>
    <scope>NUCLEOTIDE SEQUENCE</scope>
    <source>
        <strain evidence="2">IBT 29677</strain>
    </source>
</reference>
<feature type="domain" description="N-acetyltransferase" evidence="1">
    <location>
        <begin position="49"/>
        <end position="190"/>
    </location>
</feature>
<accession>A0A9W9W2L1</accession>
<dbReference type="GeneID" id="81369031"/>
<reference evidence="2" key="2">
    <citation type="journal article" date="2023" name="IMA Fungus">
        <title>Comparative genomic study of the Penicillium genus elucidates a diverse pangenome and 15 lateral gene transfer events.</title>
        <authorList>
            <person name="Petersen C."/>
            <person name="Sorensen T."/>
            <person name="Nielsen M.R."/>
            <person name="Sondergaard T.E."/>
            <person name="Sorensen J.L."/>
            <person name="Fitzpatrick D.A."/>
            <person name="Frisvad J.C."/>
            <person name="Nielsen K.L."/>
        </authorList>
    </citation>
    <scope>NUCLEOTIDE SEQUENCE</scope>
    <source>
        <strain evidence="2">IBT 29677</strain>
    </source>
</reference>
<sequence length="206" mass="23275">MQTSRLKLVRLTEDHLPGYHAIWSDPFTTRWSAHGHCATLEDSREWMSALLPDVNPKGVNYAVLLRADLDPSFIQARHGSGNTDGDGDGDSDAVLRPGGFLGWVGTWKSDPEPEVGLIFHRSTWGLGFATEALSAFLELFWKERPEFEHLEAWVDEENSASSNVLRKCGFRLVETLKGDYTLKWMVPELRNSLHFRARRSDSTTDS</sequence>